<keyword evidence="1" id="KW-0472">Membrane</keyword>
<evidence type="ECO:0000313" key="2">
    <source>
        <dbReference type="EMBL" id="KZS10664.1"/>
    </source>
</evidence>
<dbReference type="Proteomes" id="UP000076858">
    <property type="component" value="Unassembled WGS sequence"/>
</dbReference>
<accession>A0A162DEG1</accession>
<keyword evidence="1" id="KW-1133">Transmembrane helix</keyword>
<keyword evidence="3" id="KW-1185">Reference proteome</keyword>
<comment type="caution">
    <text evidence="2">The sequence shown here is derived from an EMBL/GenBank/DDBJ whole genome shotgun (WGS) entry which is preliminary data.</text>
</comment>
<reference evidence="2 3" key="1">
    <citation type="submission" date="2016-03" db="EMBL/GenBank/DDBJ databases">
        <title>EvidentialGene: Evidence-directed Construction of Genes on Genomes.</title>
        <authorList>
            <person name="Gilbert D.G."/>
            <person name="Choi J.-H."/>
            <person name="Mockaitis K."/>
            <person name="Colbourne J."/>
            <person name="Pfrender M."/>
        </authorList>
    </citation>
    <scope>NUCLEOTIDE SEQUENCE [LARGE SCALE GENOMIC DNA]</scope>
    <source>
        <strain evidence="2 3">Xinb3</strain>
        <tissue evidence="2">Complete organism</tissue>
    </source>
</reference>
<dbReference type="AlphaFoldDB" id="A0A162DEG1"/>
<keyword evidence="1" id="KW-0812">Transmembrane</keyword>
<dbReference type="EMBL" id="LRGB01001763">
    <property type="protein sequence ID" value="KZS10664.1"/>
    <property type="molecule type" value="Genomic_DNA"/>
</dbReference>
<gene>
    <name evidence="2" type="ORF">APZ42_024827</name>
</gene>
<proteinExistence type="predicted"/>
<evidence type="ECO:0000313" key="3">
    <source>
        <dbReference type="Proteomes" id="UP000076858"/>
    </source>
</evidence>
<sequence>MQIFRNVNTIIFTIFKVCLFPLILLAMQCRENVEPGIFTDGSMVYRRKSCIIGRFISQKRLGSWWMQTWFPICQSNSETLTEYEVASNVSVWHGNSSISFHFLSFLLITMLQI</sequence>
<name>A0A162DEG1_9CRUS</name>
<feature type="transmembrane region" description="Helical" evidence="1">
    <location>
        <begin position="7"/>
        <end position="27"/>
    </location>
</feature>
<organism evidence="2 3">
    <name type="scientific">Daphnia magna</name>
    <dbReference type="NCBI Taxonomy" id="35525"/>
    <lineage>
        <taxon>Eukaryota</taxon>
        <taxon>Metazoa</taxon>
        <taxon>Ecdysozoa</taxon>
        <taxon>Arthropoda</taxon>
        <taxon>Crustacea</taxon>
        <taxon>Branchiopoda</taxon>
        <taxon>Diplostraca</taxon>
        <taxon>Cladocera</taxon>
        <taxon>Anomopoda</taxon>
        <taxon>Daphniidae</taxon>
        <taxon>Daphnia</taxon>
    </lineage>
</organism>
<protein>
    <submittedName>
        <fullName evidence="2">Uncharacterized protein</fullName>
    </submittedName>
</protein>
<evidence type="ECO:0000256" key="1">
    <source>
        <dbReference type="SAM" id="Phobius"/>
    </source>
</evidence>